<sequence length="531" mass="61240">MSREEVDNWSRFTLICKPEQSGKTFVMIQQIIKDLEEKDYEGKKTVNFIFCDNSLLLTKQTGERVKNDLEEYQVNGELYIELSSHNRTEHHNWKSVVGTLTTSEVNNVLCCTNGVRVDDIYEIIQSLNSYHLTENKFMFKIWLDEGDKFIKPIDSTFKPLVDEYENVNVYCITATPKKLFDVYKQMNVFPIENTTTPNYHGWNDNEITLVDHVAGNEFVRHVLDECAKELILPGSKWFIPAGHTKKSHKAVKDICIERGIATIIVNGEGIQLYLPNKTFYIYNKDEELNTLLKKIYKQHHLENYPVAITGNICIGRGISIVSEDFMFDCGILSLCHNQQEASQNSGRLKGNIKGFSSYKPFKVFTTEQFDKVAKEWEKKSRGLAELAFKRAEEGKSTIITKNEFKTVGEDFEYIVHPELFNSYAKAHKFLLTIWRQKMKTKPKESKNSVIHSSEATRGYMVTSKLLKAGKTVQDLSYEDVLTIEKANRIAPATCISSTDKGSRYLILPVYENDDTPPNREMYQVRYISFKK</sequence>
<accession>A0A6C0CF83</accession>
<evidence type="ECO:0008006" key="2">
    <source>
        <dbReference type="Google" id="ProtNLM"/>
    </source>
</evidence>
<proteinExistence type="predicted"/>
<dbReference type="Gene3D" id="3.40.50.300">
    <property type="entry name" value="P-loop containing nucleotide triphosphate hydrolases"/>
    <property type="match status" value="1"/>
</dbReference>
<name>A0A6C0CF83_9ZZZZ</name>
<dbReference type="EMBL" id="MN739401">
    <property type="protein sequence ID" value="QHT02812.1"/>
    <property type="molecule type" value="Genomic_DNA"/>
</dbReference>
<dbReference type="AlphaFoldDB" id="A0A6C0CF83"/>
<evidence type="ECO:0000313" key="1">
    <source>
        <dbReference type="EMBL" id="QHT02812.1"/>
    </source>
</evidence>
<organism evidence="1">
    <name type="scientific">viral metagenome</name>
    <dbReference type="NCBI Taxonomy" id="1070528"/>
    <lineage>
        <taxon>unclassified sequences</taxon>
        <taxon>metagenomes</taxon>
        <taxon>organismal metagenomes</taxon>
    </lineage>
</organism>
<dbReference type="InterPro" id="IPR027417">
    <property type="entry name" value="P-loop_NTPase"/>
</dbReference>
<protein>
    <recommendedName>
        <fullName evidence="2">Helicase/UvrB N-terminal domain-containing protein</fullName>
    </recommendedName>
</protein>
<dbReference type="SUPFAM" id="SSF52540">
    <property type="entry name" value="P-loop containing nucleoside triphosphate hydrolases"/>
    <property type="match status" value="1"/>
</dbReference>
<reference evidence="1" key="1">
    <citation type="journal article" date="2020" name="Nature">
        <title>Giant virus diversity and host interactions through global metagenomics.</title>
        <authorList>
            <person name="Schulz F."/>
            <person name="Roux S."/>
            <person name="Paez-Espino D."/>
            <person name="Jungbluth S."/>
            <person name="Walsh D.A."/>
            <person name="Denef V.J."/>
            <person name="McMahon K.D."/>
            <person name="Konstantinidis K.T."/>
            <person name="Eloe-Fadrosh E.A."/>
            <person name="Kyrpides N.C."/>
            <person name="Woyke T."/>
        </authorList>
    </citation>
    <scope>NUCLEOTIDE SEQUENCE</scope>
    <source>
        <strain evidence="1">GVMAG-M-3300020595-32</strain>
    </source>
</reference>